<feature type="non-terminal residue" evidence="1">
    <location>
        <position position="1"/>
    </location>
</feature>
<name>A0ACA9RTP0_9GLOM</name>
<sequence>NQNTFQNIATGIDEIIQEIGIEKVVAIVTDNTPCMKAAWTILQNNYLQKIFLNCWAHKVNLWLKDLLGLKWSN</sequence>
<keyword evidence="2" id="KW-1185">Reference proteome</keyword>
<feature type="non-terminal residue" evidence="1">
    <location>
        <position position="73"/>
    </location>
</feature>
<evidence type="ECO:0000313" key="2">
    <source>
        <dbReference type="Proteomes" id="UP000789920"/>
    </source>
</evidence>
<protein>
    <submittedName>
        <fullName evidence="1">1439_t:CDS:1</fullName>
    </submittedName>
</protein>
<comment type="caution">
    <text evidence="1">The sequence shown here is derived from an EMBL/GenBank/DDBJ whole genome shotgun (WGS) entry which is preliminary data.</text>
</comment>
<dbReference type="EMBL" id="CAJVQC010069108">
    <property type="protein sequence ID" value="CAG8808643.1"/>
    <property type="molecule type" value="Genomic_DNA"/>
</dbReference>
<evidence type="ECO:0000313" key="1">
    <source>
        <dbReference type="EMBL" id="CAG8808643.1"/>
    </source>
</evidence>
<gene>
    <name evidence="1" type="ORF">RPERSI_LOCUS22673</name>
</gene>
<dbReference type="Proteomes" id="UP000789920">
    <property type="component" value="Unassembled WGS sequence"/>
</dbReference>
<proteinExistence type="predicted"/>
<accession>A0ACA9RTP0</accession>
<reference evidence="1" key="1">
    <citation type="submission" date="2021-06" db="EMBL/GenBank/DDBJ databases">
        <authorList>
            <person name="Kallberg Y."/>
            <person name="Tangrot J."/>
            <person name="Rosling A."/>
        </authorList>
    </citation>
    <scope>NUCLEOTIDE SEQUENCE</scope>
    <source>
        <strain evidence="1">MA461A</strain>
    </source>
</reference>
<organism evidence="1 2">
    <name type="scientific">Racocetra persica</name>
    <dbReference type="NCBI Taxonomy" id="160502"/>
    <lineage>
        <taxon>Eukaryota</taxon>
        <taxon>Fungi</taxon>
        <taxon>Fungi incertae sedis</taxon>
        <taxon>Mucoromycota</taxon>
        <taxon>Glomeromycotina</taxon>
        <taxon>Glomeromycetes</taxon>
        <taxon>Diversisporales</taxon>
        <taxon>Gigasporaceae</taxon>
        <taxon>Racocetra</taxon>
    </lineage>
</organism>